<dbReference type="InterPro" id="IPR019002">
    <property type="entry name" value="Ribosome_biogenesis_Nop16"/>
</dbReference>
<dbReference type="Pfam" id="PF09420">
    <property type="entry name" value="Nop16"/>
    <property type="match status" value="1"/>
</dbReference>
<dbReference type="PANTHER" id="PTHR13243">
    <property type="entry name" value="HSPC111 PROTEIN-RELATED"/>
    <property type="match status" value="1"/>
</dbReference>
<comment type="subcellular location">
    <subcellularLocation>
        <location evidence="2">Nucleus</location>
        <location evidence="2">Nucleolus</location>
    </subcellularLocation>
</comment>
<dbReference type="EMBL" id="JAPQKI010000004">
    <property type="protein sequence ID" value="KAJ5103971.1"/>
    <property type="molecule type" value="Genomic_DNA"/>
</dbReference>
<reference evidence="9" key="1">
    <citation type="submission" date="2022-11" db="EMBL/GenBank/DDBJ databases">
        <authorList>
            <person name="Petersen C."/>
        </authorList>
    </citation>
    <scope>NUCLEOTIDE SEQUENCE</scope>
    <source>
        <strain evidence="9">IBT 30761</strain>
    </source>
</reference>
<dbReference type="GeneID" id="81355973"/>
<feature type="compositionally biased region" description="Basic residues" evidence="8">
    <location>
        <begin position="222"/>
        <end position="231"/>
    </location>
</feature>
<keyword evidence="6" id="KW-0539">Nucleus</keyword>
<comment type="similarity">
    <text evidence="3">Belongs to the NOP16 family.</text>
</comment>
<comment type="caution">
    <text evidence="9">The sequence shown here is derived from an EMBL/GenBank/DDBJ whole genome shotgun (WGS) entry which is preliminary data.</text>
</comment>
<dbReference type="GO" id="GO:0005730">
    <property type="term" value="C:nucleolus"/>
    <property type="evidence" value="ECO:0007669"/>
    <property type="project" value="UniProtKB-SubCell"/>
</dbReference>
<evidence type="ECO:0000256" key="6">
    <source>
        <dbReference type="ARBA" id="ARBA00023242"/>
    </source>
</evidence>
<dbReference type="Proteomes" id="UP001149074">
    <property type="component" value="Unassembled WGS sequence"/>
</dbReference>
<organism evidence="9 10">
    <name type="scientific">Penicillium argentinense</name>
    <dbReference type="NCBI Taxonomy" id="1131581"/>
    <lineage>
        <taxon>Eukaryota</taxon>
        <taxon>Fungi</taxon>
        <taxon>Dikarya</taxon>
        <taxon>Ascomycota</taxon>
        <taxon>Pezizomycotina</taxon>
        <taxon>Eurotiomycetes</taxon>
        <taxon>Eurotiomycetidae</taxon>
        <taxon>Eurotiales</taxon>
        <taxon>Aspergillaceae</taxon>
        <taxon>Penicillium</taxon>
    </lineage>
</organism>
<comment type="subunit">
    <text evidence="4">Component of the pre-66S ribosomal particle.</text>
</comment>
<evidence type="ECO:0000256" key="5">
    <source>
        <dbReference type="ARBA" id="ARBA00015522"/>
    </source>
</evidence>
<keyword evidence="7" id="KW-0687">Ribonucleoprotein</keyword>
<protein>
    <recommendedName>
        <fullName evidence="5">Nucleolar protein 16</fullName>
    </recommendedName>
</protein>
<evidence type="ECO:0000256" key="1">
    <source>
        <dbReference type="ARBA" id="ARBA00002889"/>
    </source>
</evidence>
<gene>
    <name evidence="9" type="ORF">N7532_004500</name>
</gene>
<evidence type="ECO:0000256" key="2">
    <source>
        <dbReference type="ARBA" id="ARBA00004604"/>
    </source>
</evidence>
<accession>A0A9W9FPB6</accession>
<dbReference type="OrthoDB" id="285729at2759"/>
<keyword evidence="10" id="KW-1185">Reference proteome</keyword>
<evidence type="ECO:0000256" key="3">
    <source>
        <dbReference type="ARBA" id="ARBA00008479"/>
    </source>
</evidence>
<dbReference type="RefSeq" id="XP_056477351.1">
    <property type="nucleotide sequence ID" value="XM_056616994.1"/>
</dbReference>
<evidence type="ECO:0000313" key="10">
    <source>
        <dbReference type="Proteomes" id="UP001149074"/>
    </source>
</evidence>
<evidence type="ECO:0000256" key="4">
    <source>
        <dbReference type="ARBA" id="ARBA00011187"/>
    </source>
</evidence>
<reference evidence="9" key="2">
    <citation type="journal article" date="2023" name="IMA Fungus">
        <title>Comparative genomic study of the Penicillium genus elucidates a diverse pangenome and 15 lateral gene transfer events.</title>
        <authorList>
            <person name="Petersen C."/>
            <person name="Sorensen T."/>
            <person name="Nielsen M.R."/>
            <person name="Sondergaard T.E."/>
            <person name="Sorensen J.L."/>
            <person name="Fitzpatrick D.A."/>
            <person name="Frisvad J.C."/>
            <person name="Nielsen K.L."/>
        </authorList>
    </citation>
    <scope>NUCLEOTIDE SEQUENCE</scope>
    <source>
        <strain evidence="9">IBT 30761</strain>
    </source>
</reference>
<comment type="function">
    <text evidence="1">Involved in the biogenesis of the 60S ribosomal subunit.</text>
</comment>
<dbReference type="AlphaFoldDB" id="A0A9W9FPB6"/>
<feature type="region of interest" description="Disordered" evidence="8">
    <location>
        <begin position="165"/>
        <end position="185"/>
    </location>
</feature>
<name>A0A9W9FPB6_9EURO</name>
<dbReference type="PANTHER" id="PTHR13243:SF1">
    <property type="entry name" value="NUCLEOLAR PROTEIN 16"/>
    <property type="match status" value="1"/>
</dbReference>
<dbReference type="GO" id="GO:1990904">
    <property type="term" value="C:ribonucleoprotein complex"/>
    <property type="evidence" value="ECO:0007669"/>
    <property type="project" value="UniProtKB-KW"/>
</dbReference>
<dbReference type="GO" id="GO:0042273">
    <property type="term" value="P:ribosomal large subunit biogenesis"/>
    <property type="evidence" value="ECO:0007669"/>
    <property type="project" value="TreeGrafter"/>
</dbReference>
<evidence type="ECO:0000256" key="8">
    <source>
        <dbReference type="SAM" id="MobiDB-lite"/>
    </source>
</evidence>
<feature type="region of interest" description="Disordered" evidence="8">
    <location>
        <begin position="1"/>
        <end position="28"/>
    </location>
</feature>
<evidence type="ECO:0000256" key="7">
    <source>
        <dbReference type="ARBA" id="ARBA00023274"/>
    </source>
</evidence>
<feature type="region of interest" description="Disordered" evidence="8">
    <location>
        <begin position="202"/>
        <end position="231"/>
    </location>
</feature>
<proteinExistence type="inferred from homology"/>
<evidence type="ECO:0000313" key="9">
    <source>
        <dbReference type="EMBL" id="KAJ5103971.1"/>
    </source>
</evidence>
<sequence>MGKILQKKKARSGLSKARPKNNRRKSGNRKINMLGNAIIAENWDKSLTLTQNYKNLGLLHKLNAPTGGRERLPGQIDPSETPNSLHIGSGPKATVQIDVAETKVERDPETGKILRVIRPDDEIEVGGRKHKRANPLNDPLNDLSDNEEFLNIASNSDIVKQLERQADAEGQGVKAKKPRHQSKREEEWVMRLVEKHGDNYAAMARDRKLNPMQQSVGDLRRRINKCKKAQA</sequence>